<dbReference type="EMBL" id="CM034394">
    <property type="protein sequence ID" value="KAJ0179095.1"/>
    <property type="molecule type" value="Genomic_DNA"/>
</dbReference>
<evidence type="ECO:0000313" key="1">
    <source>
        <dbReference type="EMBL" id="KAJ0179095.1"/>
    </source>
</evidence>
<name>A0ACC1D5L5_9NEOP</name>
<protein>
    <submittedName>
        <fullName evidence="1">Uncharacterized protein</fullName>
    </submittedName>
</protein>
<gene>
    <name evidence="1" type="ORF">K1T71_004807</name>
</gene>
<evidence type="ECO:0000313" key="2">
    <source>
        <dbReference type="Proteomes" id="UP000824533"/>
    </source>
</evidence>
<sequence>MSALLGFFRLTSSRQGANSIRNTLGCLGHHFRSFADTRDTDVTKTQGTEGEERVRVRRARPADVPRVLRYVREHARVAWPGPVAPPSASHLVLCDYVARALAQGHSMLAEQHETRNGWSQIQGLALGMAICPWDATVLEKWARCVKCSRSRRLMHFTAHCLRAPALHDKYRVHNILQIILIVPPDTPKSAEIVQMLAKNAIQRGRDVGFPVLRFDVTDNKVAKSLEEIKLKKEWQLSYDVLPDSIKDYIGSAALNAVSSTVVDAKVETTNKEDSKKPQKENFISVYSAFTLQEKRD</sequence>
<comment type="caution">
    <text evidence="1">The sequence shown here is derived from an EMBL/GenBank/DDBJ whole genome shotgun (WGS) entry which is preliminary data.</text>
</comment>
<organism evidence="1 2">
    <name type="scientific">Dendrolimus kikuchii</name>
    <dbReference type="NCBI Taxonomy" id="765133"/>
    <lineage>
        <taxon>Eukaryota</taxon>
        <taxon>Metazoa</taxon>
        <taxon>Ecdysozoa</taxon>
        <taxon>Arthropoda</taxon>
        <taxon>Hexapoda</taxon>
        <taxon>Insecta</taxon>
        <taxon>Pterygota</taxon>
        <taxon>Neoptera</taxon>
        <taxon>Endopterygota</taxon>
        <taxon>Lepidoptera</taxon>
        <taxon>Glossata</taxon>
        <taxon>Ditrysia</taxon>
        <taxon>Bombycoidea</taxon>
        <taxon>Lasiocampidae</taxon>
        <taxon>Dendrolimus</taxon>
    </lineage>
</organism>
<proteinExistence type="predicted"/>
<dbReference type="Proteomes" id="UP000824533">
    <property type="component" value="Linkage Group LG08"/>
</dbReference>
<reference evidence="1 2" key="1">
    <citation type="journal article" date="2021" name="Front. Genet.">
        <title>Chromosome-Level Genome Assembly Reveals Significant Gene Expansion in the Toll and IMD Signaling Pathways of Dendrolimus kikuchii.</title>
        <authorList>
            <person name="Zhou J."/>
            <person name="Wu P."/>
            <person name="Xiong Z."/>
            <person name="Liu N."/>
            <person name="Zhao N."/>
            <person name="Ji M."/>
            <person name="Qiu Y."/>
            <person name="Yang B."/>
        </authorList>
    </citation>
    <scope>NUCLEOTIDE SEQUENCE [LARGE SCALE GENOMIC DNA]</scope>
    <source>
        <strain evidence="1">Ann1</strain>
    </source>
</reference>
<accession>A0ACC1D5L5</accession>
<keyword evidence="2" id="KW-1185">Reference proteome</keyword>